<evidence type="ECO:0000313" key="3">
    <source>
        <dbReference type="Proteomes" id="UP000008461"/>
    </source>
</evidence>
<dbReference type="PANTHER" id="PTHR33360:SF2">
    <property type="entry name" value="TRANSPOSASE FOR INSERTION SEQUENCE ELEMENT IS200"/>
    <property type="match status" value="1"/>
</dbReference>
<dbReference type="NCBIfam" id="NF033573">
    <property type="entry name" value="transpos_IS200"/>
    <property type="match status" value="1"/>
</dbReference>
<dbReference type="EMBL" id="CP002691">
    <property type="protein sequence ID" value="AEE52724.1"/>
    <property type="molecule type" value="Genomic_DNA"/>
</dbReference>
<dbReference type="InterPro" id="IPR036515">
    <property type="entry name" value="Transposase_17_sf"/>
</dbReference>
<dbReference type="AlphaFoldDB" id="F4L015"/>
<organism evidence="2 3">
    <name type="scientific">Haliscomenobacter hydrossis (strain ATCC 27775 / DSM 1100 / LMG 10767 / O)</name>
    <dbReference type="NCBI Taxonomy" id="760192"/>
    <lineage>
        <taxon>Bacteria</taxon>
        <taxon>Pseudomonadati</taxon>
        <taxon>Bacteroidota</taxon>
        <taxon>Saprospiria</taxon>
        <taxon>Saprospirales</taxon>
        <taxon>Haliscomenobacteraceae</taxon>
        <taxon>Haliscomenobacter</taxon>
    </lineage>
</organism>
<name>F4L015_HALH1</name>
<dbReference type="Proteomes" id="UP000008461">
    <property type="component" value="Chromosome"/>
</dbReference>
<protein>
    <submittedName>
        <fullName evidence="2">Transposase</fullName>
    </submittedName>
</protein>
<proteinExistence type="predicted"/>
<evidence type="ECO:0000259" key="1">
    <source>
        <dbReference type="SMART" id="SM01321"/>
    </source>
</evidence>
<gene>
    <name evidence="2" type="ordered locus">Halhy_4895</name>
</gene>
<dbReference type="SUPFAM" id="SSF143422">
    <property type="entry name" value="Transposase IS200-like"/>
    <property type="match status" value="1"/>
</dbReference>
<dbReference type="Pfam" id="PF01797">
    <property type="entry name" value="Y1_Tnp"/>
    <property type="match status" value="1"/>
</dbReference>
<dbReference type="KEGG" id="hhy:Halhy_4895"/>
<sequence>MAGTYTQIYIQYVFAVKGRQNLLQNPWREEVFKYMAGVIKNKNQKSIIVNGVADHVHVFVGLRPSMSVSNLIRDVKNNSSDFINDRQFLPYEFSWQDGYGAFSYAHSQMDAVYKYILNQEKHHRKKHSRKSTWSFCKNSKSNTTKSTFLIGWNDKIKPRRGGMIIEKCRARAVPR</sequence>
<feature type="domain" description="Transposase IS200-like" evidence="1">
    <location>
        <begin position="5"/>
        <end position="119"/>
    </location>
</feature>
<reference evidence="2 3" key="1">
    <citation type="journal article" date="2011" name="Stand. Genomic Sci.">
        <title>Complete genome sequence of Haliscomenobacter hydrossis type strain (O).</title>
        <authorList>
            <consortium name="US DOE Joint Genome Institute (JGI-PGF)"/>
            <person name="Daligault H."/>
            <person name="Lapidus A."/>
            <person name="Zeytun A."/>
            <person name="Nolan M."/>
            <person name="Lucas S."/>
            <person name="Del Rio T.G."/>
            <person name="Tice H."/>
            <person name="Cheng J.F."/>
            <person name="Tapia R."/>
            <person name="Han C."/>
            <person name="Goodwin L."/>
            <person name="Pitluck S."/>
            <person name="Liolios K."/>
            <person name="Pagani I."/>
            <person name="Ivanova N."/>
            <person name="Huntemann M."/>
            <person name="Mavromatis K."/>
            <person name="Mikhailova N."/>
            <person name="Pati A."/>
            <person name="Chen A."/>
            <person name="Palaniappan K."/>
            <person name="Land M."/>
            <person name="Hauser L."/>
            <person name="Brambilla E.M."/>
            <person name="Rohde M."/>
            <person name="Verbarg S."/>
            <person name="Goker M."/>
            <person name="Bristow J."/>
            <person name="Eisen J.A."/>
            <person name="Markowitz V."/>
            <person name="Hugenholtz P."/>
            <person name="Kyrpides N.C."/>
            <person name="Klenk H.P."/>
            <person name="Woyke T."/>
        </authorList>
    </citation>
    <scope>NUCLEOTIDE SEQUENCE [LARGE SCALE GENOMIC DNA]</scope>
    <source>
        <strain evidence="3">ATCC 27775 / DSM 1100 / LMG 10767 / O</strain>
    </source>
</reference>
<dbReference type="eggNOG" id="COG1943">
    <property type="taxonomic scope" value="Bacteria"/>
</dbReference>
<dbReference type="Gene3D" id="3.30.70.1290">
    <property type="entry name" value="Transposase IS200-like"/>
    <property type="match status" value="1"/>
</dbReference>
<dbReference type="GO" id="GO:0003677">
    <property type="term" value="F:DNA binding"/>
    <property type="evidence" value="ECO:0007669"/>
    <property type="project" value="InterPro"/>
</dbReference>
<dbReference type="InterPro" id="IPR002686">
    <property type="entry name" value="Transposase_17"/>
</dbReference>
<evidence type="ECO:0000313" key="2">
    <source>
        <dbReference type="EMBL" id="AEE52724.1"/>
    </source>
</evidence>
<keyword evidence="3" id="KW-1185">Reference proteome</keyword>
<dbReference type="GO" id="GO:0004803">
    <property type="term" value="F:transposase activity"/>
    <property type="evidence" value="ECO:0007669"/>
    <property type="project" value="InterPro"/>
</dbReference>
<dbReference type="SMART" id="SM01321">
    <property type="entry name" value="Y1_Tnp"/>
    <property type="match status" value="1"/>
</dbReference>
<accession>F4L015</accession>
<dbReference type="GO" id="GO:0006313">
    <property type="term" value="P:DNA transposition"/>
    <property type="evidence" value="ECO:0007669"/>
    <property type="project" value="InterPro"/>
</dbReference>
<dbReference type="HOGENOM" id="CLU_101320_1_0_10"/>
<reference key="2">
    <citation type="submission" date="2011-04" db="EMBL/GenBank/DDBJ databases">
        <title>Complete sequence of chromosome of Haliscomenobacter hydrossis DSM 1100.</title>
        <authorList>
            <consortium name="US DOE Joint Genome Institute (JGI-PGF)"/>
            <person name="Lucas S."/>
            <person name="Han J."/>
            <person name="Lapidus A."/>
            <person name="Bruce D."/>
            <person name="Goodwin L."/>
            <person name="Pitluck S."/>
            <person name="Peters L."/>
            <person name="Kyrpides N."/>
            <person name="Mavromatis K."/>
            <person name="Ivanova N."/>
            <person name="Ovchinnikova G."/>
            <person name="Pagani I."/>
            <person name="Daligault H."/>
            <person name="Detter J.C."/>
            <person name="Han C."/>
            <person name="Land M."/>
            <person name="Hauser L."/>
            <person name="Markowitz V."/>
            <person name="Cheng J.-F."/>
            <person name="Hugenholtz P."/>
            <person name="Woyke T."/>
            <person name="Wu D."/>
            <person name="Verbarg S."/>
            <person name="Frueling A."/>
            <person name="Brambilla E."/>
            <person name="Klenk H.-P."/>
            <person name="Eisen J.A."/>
        </authorList>
    </citation>
    <scope>NUCLEOTIDE SEQUENCE</scope>
    <source>
        <strain>DSM 1100</strain>
    </source>
</reference>
<dbReference type="PANTHER" id="PTHR33360">
    <property type="entry name" value="TRANSPOSASE FOR INSERTION SEQUENCE ELEMENT IS200"/>
    <property type="match status" value="1"/>
</dbReference>